<gene>
    <name evidence="2" type="ORF">H8730_05190</name>
</gene>
<accession>A0A926DRY3</accession>
<dbReference type="PANTHER" id="PTHR36558">
    <property type="entry name" value="GLR1098 PROTEIN"/>
    <property type="match status" value="1"/>
</dbReference>
<dbReference type="GO" id="GO:0004519">
    <property type="term" value="F:endonuclease activity"/>
    <property type="evidence" value="ECO:0007669"/>
    <property type="project" value="UniProtKB-KW"/>
</dbReference>
<dbReference type="CDD" id="cd06260">
    <property type="entry name" value="DUF820-like"/>
    <property type="match status" value="1"/>
</dbReference>
<sequence length="183" mass="21108">MSLYETKKATLADWEALGEDVRVELIDGEIYYMAGPSATHQRILNFLQYTVYGYLKGKTCEVFSAPFDVYFQHQEEDTPNIVQPDLMVICDRNKITKKGCIGAPDWIIEVVSPSTAHRDYLTKLPLYAEHGVKEYWIVNPMNETITTYRLMEELTPAVYTFRDTIKVHTLADLRIDFTQLDLA</sequence>
<dbReference type="SUPFAM" id="SSF52980">
    <property type="entry name" value="Restriction endonuclease-like"/>
    <property type="match status" value="1"/>
</dbReference>
<name>A0A926DRY3_9FIRM</name>
<organism evidence="2 3">
    <name type="scientific">Bianquea renquensis</name>
    <dbReference type="NCBI Taxonomy" id="2763661"/>
    <lineage>
        <taxon>Bacteria</taxon>
        <taxon>Bacillati</taxon>
        <taxon>Bacillota</taxon>
        <taxon>Clostridia</taxon>
        <taxon>Eubacteriales</taxon>
        <taxon>Bianqueaceae</taxon>
        <taxon>Bianquea</taxon>
    </lineage>
</organism>
<dbReference type="InterPro" id="IPR012296">
    <property type="entry name" value="Nuclease_put_TT1808"/>
</dbReference>
<keyword evidence="2" id="KW-0378">Hydrolase</keyword>
<keyword evidence="2" id="KW-0540">Nuclease</keyword>
<evidence type="ECO:0000259" key="1">
    <source>
        <dbReference type="Pfam" id="PF05685"/>
    </source>
</evidence>
<dbReference type="Proteomes" id="UP000657006">
    <property type="component" value="Unassembled WGS sequence"/>
</dbReference>
<dbReference type="Gene3D" id="3.90.1570.10">
    <property type="entry name" value="tt1808, chain A"/>
    <property type="match status" value="1"/>
</dbReference>
<dbReference type="InterPro" id="IPR008538">
    <property type="entry name" value="Uma2"/>
</dbReference>
<keyword evidence="2" id="KW-0255">Endonuclease</keyword>
<evidence type="ECO:0000313" key="2">
    <source>
        <dbReference type="EMBL" id="MBC8542936.1"/>
    </source>
</evidence>
<dbReference type="EMBL" id="JACRSQ010000005">
    <property type="protein sequence ID" value="MBC8542936.1"/>
    <property type="molecule type" value="Genomic_DNA"/>
</dbReference>
<comment type="caution">
    <text evidence="2">The sequence shown here is derived from an EMBL/GenBank/DDBJ whole genome shotgun (WGS) entry which is preliminary data.</text>
</comment>
<dbReference type="AlphaFoldDB" id="A0A926DRY3"/>
<keyword evidence="3" id="KW-1185">Reference proteome</keyword>
<dbReference type="Pfam" id="PF05685">
    <property type="entry name" value="Uma2"/>
    <property type="match status" value="1"/>
</dbReference>
<protein>
    <submittedName>
        <fullName evidence="2">Uma2 family endonuclease</fullName>
    </submittedName>
</protein>
<dbReference type="InterPro" id="IPR011335">
    <property type="entry name" value="Restrct_endonuc-II-like"/>
</dbReference>
<evidence type="ECO:0000313" key="3">
    <source>
        <dbReference type="Proteomes" id="UP000657006"/>
    </source>
</evidence>
<dbReference type="RefSeq" id="WP_177714388.1">
    <property type="nucleotide sequence ID" value="NZ_JACRSQ010000005.1"/>
</dbReference>
<dbReference type="PANTHER" id="PTHR36558:SF1">
    <property type="entry name" value="RESTRICTION ENDONUCLEASE DOMAIN-CONTAINING PROTEIN-RELATED"/>
    <property type="match status" value="1"/>
</dbReference>
<feature type="domain" description="Putative restriction endonuclease" evidence="1">
    <location>
        <begin position="13"/>
        <end position="174"/>
    </location>
</feature>
<proteinExistence type="predicted"/>
<reference evidence="2" key="1">
    <citation type="submission" date="2020-08" db="EMBL/GenBank/DDBJ databases">
        <title>Genome public.</title>
        <authorList>
            <person name="Liu C."/>
            <person name="Sun Q."/>
        </authorList>
    </citation>
    <scope>NUCLEOTIDE SEQUENCE</scope>
    <source>
        <strain evidence="2">NSJ-32</strain>
    </source>
</reference>